<evidence type="ECO:0000313" key="3">
    <source>
        <dbReference type="Proteomes" id="UP000053859"/>
    </source>
</evidence>
<reference evidence="2" key="1">
    <citation type="journal article" date="2015" name="Genome Announc.">
        <title>Draft Genome Sequence of Thiostrepton-Producing Streptomyces azureus ATCC 14921.</title>
        <authorList>
            <person name="Sakihara K."/>
            <person name="Maeda J."/>
            <person name="Tashiro K."/>
            <person name="Fujino Y."/>
            <person name="Kuhara S."/>
            <person name="Ohshima T."/>
            <person name="Ogata S."/>
            <person name="Doi K."/>
        </authorList>
    </citation>
    <scope>NUCLEOTIDE SEQUENCE [LARGE SCALE GENOMIC DNA]</scope>
    <source>
        <strain evidence="2">ATCC14921</strain>
    </source>
</reference>
<accession>A0A0K8PYM7</accession>
<feature type="region of interest" description="Disordered" evidence="1">
    <location>
        <begin position="1"/>
        <end position="21"/>
    </location>
</feature>
<evidence type="ECO:0000313" key="2">
    <source>
        <dbReference type="EMBL" id="GAP53012.1"/>
    </source>
</evidence>
<evidence type="ECO:0000256" key="1">
    <source>
        <dbReference type="SAM" id="MobiDB-lite"/>
    </source>
</evidence>
<dbReference type="PATRIC" id="fig|146537.3.peg.8333"/>
<dbReference type="Proteomes" id="UP000053859">
    <property type="component" value="Unassembled WGS sequence"/>
</dbReference>
<proteinExistence type="predicted"/>
<organism evidence="2 3">
    <name type="scientific">Streptomyces azureus</name>
    <dbReference type="NCBI Taxonomy" id="146537"/>
    <lineage>
        <taxon>Bacteria</taxon>
        <taxon>Bacillati</taxon>
        <taxon>Actinomycetota</taxon>
        <taxon>Actinomycetes</taxon>
        <taxon>Kitasatosporales</taxon>
        <taxon>Streptomycetaceae</taxon>
        <taxon>Streptomyces</taxon>
    </lineage>
</organism>
<feature type="non-terminal residue" evidence="2">
    <location>
        <position position="160"/>
    </location>
</feature>
<dbReference type="SUPFAM" id="SSF53706">
    <property type="entry name" value="Formate dehydrogenase/DMSO reductase, domains 1-3"/>
    <property type="match status" value="1"/>
</dbReference>
<dbReference type="AlphaFoldDB" id="A0A0K8PYM7"/>
<dbReference type="EMBL" id="DF968520">
    <property type="protein sequence ID" value="GAP53012.1"/>
    <property type="molecule type" value="Genomic_DNA"/>
</dbReference>
<keyword evidence="3" id="KW-1185">Reference proteome</keyword>
<name>A0A0K8PYM7_STRAJ</name>
<sequence length="160" mass="17271">MATKPPKGDPVQDAPQVAGPKHAAAGLPAIGHTLRAAQQQMGVKRTALTLLSVNQKDGFDCPGCAWPEPEHRHRAEFCENGAKAVAEEATLRRVTPEFFAAHPVADLFGRSGYWLGQQGRLTHPVYLPEGGTHYEPVTWERAFDIIAEEIAALGSPDEAV</sequence>
<protein>
    <submittedName>
        <fullName evidence="2">Oxidoreductase</fullName>
    </submittedName>
</protein>
<gene>
    <name evidence="2" type="ORF">SAZU_7892</name>
</gene>